<accession>A0A7C8ZA26</accession>
<reference evidence="1" key="1">
    <citation type="journal article" date="2013" name="J. Plant Res.">
        <title>Effect of fungi and light on seed germination of three Opuntia species from semiarid lands of central Mexico.</title>
        <authorList>
            <person name="Delgado-Sanchez P."/>
            <person name="Jimenez-Bremont J.F."/>
            <person name="Guerrero-Gonzalez Mde L."/>
            <person name="Flores J."/>
        </authorList>
    </citation>
    <scope>NUCLEOTIDE SEQUENCE</scope>
    <source>
        <tissue evidence="1">Cladode</tissue>
    </source>
</reference>
<dbReference type="EMBL" id="GISG01108733">
    <property type="protein sequence ID" value="MBA4638218.1"/>
    <property type="molecule type" value="Transcribed_RNA"/>
</dbReference>
<protein>
    <submittedName>
        <fullName evidence="1">Uncharacterized protein</fullName>
    </submittedName>
</protein>
<sequence>MMSSRLRYGLYVHACTRDIYKRELDYWHKISIFVPQENLFFDLLNFGDESFTLFYKVPKTVPSISIFTILQASGNCDIQSLIFDVRYHDSESKRLEIFSGFSFNAGNS</sequence>
<evidence type="ECO:0000313" key="1">
    <source>
        <dbReference type="EMBL" id="MBA4638218.1"/>
    </source>
</evidence>
<proteinExistence type="predicted"/>
<dbReference type="AlphaFoldDB" id="A0A7C8ZA26"/>
<name>A0A7C8ZA26_OPUST</name>
<reference evidence="1" key="2">
    <citation type="submission" date="2020-07" db="EMBL/GenBank/DDBJ databases">
        <authorList>
            <person name="Vera ALvarez R."/>
            <person name="Arias-Moreno D.M."/>
            <person name="Jimenez-Jacinto V."/>
            <person name="Jimenez-Bremont J.F."/>
            <person name="Swaminathan K."/>
            <person name="Moose S.P."/>
            <person name="Guerrero-Gonzalez M.L."/>
            <person name="Marino-Ramirez L."/>
            <person name="Landsman D."/>
            <person name="Rodriguez-Kessler M."/>
            <person name="Delgado-Sanchez P."/>
        </authorList>
    </citation>
    <scope>NUCLEOTIDE SEQUENCE</scope>
    <source>
        <tissue evidence="1">Cladode</tissue>
    </source>
</reference>
<organism evidence="1">
    <name type="scientific">Opuntia streptacantha</name>
    <name type="common">Prickly pear cactus</name>
    <name type="synonym">Opuntia cardona</name>
    <dbReference type="NCBI Taxonomy" id="393608"/>
    <lineage>
        <taxon>Eukaryota</taxon>
        <taxon>Viridiplantae</taxon>
        <taxon>Streptophyta</taxon>
        <taxon>Embryophyta</taxon>
        <taxon>Tracheophyta</taxon>
        <taxon>Spermatophyta</taxon>
        <taxon>Magnoliopsida</taxon>
        <taxon>eudicotyledons</taxon>
        <taxon>Gunneridae</taxon>
        <taxon>Pentapetalae</taxon>
        <taxon>Caryophyllales</taxon>
        <taxon>Cactineae</taxon>
        <taxon>Cactaceae</taxon>
        <taxon>Opuntioideae</taxon>
        <taxon>Opuntia</taxon>
    </lineage>
</organism>